<dbReference type="InterPro" id="IPR000014">
    <property type="entry name" value="PAS"/>
</dbReference>
<dbReference type="Pfam" id="PF08448">
    <property type="entry name" value="PAS_4"/>
    <property type="match status" value="1"/>
</dbReference>
<dbReference type="PROSITE" id="PS50112">
    <property type="entry name" value="PAS"/>
    <property type="match status" value="1"/>
</dbReference>
<dbReference type="SMART" id="SM00911">
    <property type="entry name" value="HWE_HK"/>
    <property type="match status" value="1"/>
</dbReference>
<evidence type="ECO:0000313" key="16">
    <source>
        <dbReference type="Proteomes" id="UP000429229"/>
    </source>
</evidence>
<dbReference type="CDD" id="cd00130">
    <property type="entry name" value="PAS"/>
    <property type="match status" value="1"/>
</dbReference>
<evidence type="ECO:0000256" key="12">
    <source>
        <dbReference type="SAM" id="Coils"/>
    </source>
</evidence>
<dbReference type="Proteomes" id="UP000429229">
    <property type="component" value="Unassembled WGS sequence"/>
</dbReference>
<feature type="domain" description="PAC" evidence="14">
    <location>
        <begin position="84"/>
        <end position="136"/>
    </location>
</feature>
<keyword evidence="6" id="KW-0808">Transferase</keyword>
<dbReference type="Pfam" id="PF07536">
    <property type="entry name" value="HWE_HK"/>
    <property type="match status" value="1"/>
</dbReference>
<evidence type="ECO:0000256" key="3">
    <source>
        <dbReference type="ARBA" id="ARBA00022553"/>
    </source>
</evidence>
<dbReference type="Gene3D" id="3.30.565.10">
    <property type="entry name" value="Histidine kinase-like ATPase, C-terminal domain"/>
    <property type="match status" value="1"/>
</dbReference>
<sequence>MPGDSFRTEKRLRQLINQLVAFVAVLDRDGRIKDVDEAALAVAGLKLDDVIGLHFWEAAWWNYDPFIQEQMRSDIARAAQGETIRREARPMKTDGSLLPVDFQLGRIVNERGEVIEIIASASDITLQKQHEADLEEERNRLALLNRELRHRVKNLFAVVDAAISISARQIEDRDEMIAAARSRIHALSAAHVASIEEEDFSVGLRTLLTGVLSAQCPNADALTMEGPDFQIGSHSVTPLTLVCHELATNATKYGAWAKDGGTIQVAWDLVGRKADEDERENRHDVRIQWHEHIAEATALEPFDEGFGSDLVRRCAKQLGGVPEYERADGGWRISMRFPAANLRE</sequence>
<proteinExistence type="predicted"/>
<evidence type="ECO:0000256" key="11">
    <source>
        <dbReference type="ARBA" id="ARBA00023026"/>
    </source>
</evidence>
<dbReference type="OrthoDB" id="136506at2"/>
<dbReference type="EC" id="2.7.13.3" evidence="2"/>
<dbReference type="SUPFAM" id="SSF55785">
    <property type="entry name" value="PYP-like sensor domain (PAS domain)"/>
    <property type="match status" value="1"/>
</dbReference>
<reference evidence="15 16" key="1">
    <citation type="submission" date="2019-12" db="EMBL/GenBank/DDBJ databases">
        <title>Genomic-based taxomic classification of the family Erythrobacteraceae.</title>
        <authorList>
            <person name="Xu L."/>
        </authorList>
    </citation>
    <scope>NUCLEOTIDE SEQUENCE [LARGE SCALE GENOMIC DNA]</scope>
    <source>
        <strain evidence="15 16">LMG 29519</strain>
    </source>
</reference>
<keyword evidence="16" id="KW-1185">Reference proteome</keyword>
<keyword evidence="3" id="KW-0597">Phosphoprotein</keyword>
<evidence type="ECO:0000313" key="15">
    <source>
        <dbReference type="EMBL" id="MXP08868.1"/>
    </source>
</evidence>
<evidence type="ECO:0000259" key="14">
    <source>
        <dbReference type="PROSITE" id="PS50113"/>
    </source>
</evidence>
<dbReference type="InterPro" id="IPR036890">
    <property type="entry name" value="HATPase_C_sf"/>
</dbReference>
<dbReference type="AlphaFoldDB" id="A0A6I4TZ18"/>
<dbReference type="PROSITE" id="PS50113">
    <property type="entry name" value="PAC"/>
    <property type="match status" value="1"/>
</dbReference>
<dbReference type="InterPro" id="IPR013656">
    <property type="entry name" value="PAS_4"/>
</dbReference>
<dbReference type="RefSeq" id="WP_160615385.1">
    <property type="nucleotide sequence ID" value="NZ_WTYR01000001.1"/>
</dbReference>
<dbReference type="GO" id="GO:0005524">
    <property type="term" value="F:ATP binding"/>
    <property type="evidence" value="ECO:0007669"/>
    <property type="project" value="UniProtKB-KW"/>
</dbReference>
<evidence type="ECO:0000259" key="13">
    <source>
        <dbReference type="PROSITE" id="PS50112"/>
    </source>
</evidence>
<dbReference type="NCBIfam" id="TIGR00229">
    <property type="entry name" value="sensory_box"/>
    <property type="match status" value="1"/>
</dbReference>
<dbReference type="PANTHER" id="PTHR41523">
    <property type="entry name" value="TWO-COMPONENT SYSTEM SENSOR PROTEIN"/>
    <property type="match status" value="1"/>
</dbReference>
<organism evidence="15 16">
    <name type="scientific">Alteriqipengyuania halimionae</name>
    <dbReference type="NCBI Taxonomy" id="1926630"/>
    <lineage>
        <taxon>Bacteria</taxon>
        <taxon>Pseudomonadati</taxon>
        <taxon>Pseudomonadota</taxon>
        <taxon>Alphaproteobacteria</taxon>
        <taxon>Sphingomonadales</taxon>
        <taxon>Erythrobacteraceae</taxon>
        <taxon>Alteriqipengyuania</taxon>
    </lineage>
</organism>
<comment type="catalytic activity">
    <reaction evidence="1">
        <text>ATP + protein L-histidine = ADP + protein N-phospho-L-histidine.</text>
        <dbReference type="EC" id="2.7.13.3"/>
    </reaction>
</comment>
<keyword evidence="8" id="KW-0547">Nucleotide-binding</keyword>
<protein>
    <recommendedName>
        <fullName evidence="2">histidine kinase</fullName>
        <ecNumber evidence="2">2.7.13.3</ecNumber>
    </recommendedName>
</protein>
<evidence type="ECO:0000256" key="5">
    <source>
        <dbReference type="ARBA" id="ARBA00022643"/>
    </source>
</evidence>
<accession>A0A6I4TZ18</accession>
<dbReference type="SMART" id="SM00091">
    <property type="entry name" value="PAS"/>
    <property type="match status" value="1"/>
</dbReference>
<keyword evidence="4" id="KW-0285">Flavoprotein</keyword>
<name>A0A6I4TZ18_9SPHN</name>
<feature type="coiled-coil region" evidence="12">
    <location>
        <begin position="127"/>
        <end position="154"/>
    </location>
</feature>
<evidence type="ECO:0000256" key="1">
    <source>
        <dbReference type="ARBA" id="ARBA00000085"/>
    </source>
</evidence>
<gene>
    <name evidence="15" type="ORF">GRI68_01575</name>
</gene>
<evidence type="ECO:0000256" key="6">
    <source>
        <dbReference type="ARBA" id="ARBA00022679"/>
    </source>
</evidence>
<dbReference type="InterPro" id="IPR035965">
    <property type="entry name" value="PAS-like_dom_sf"/>
</dbReference>
<dbReference type="GO" id="GO:0004673">
    <property type="term" value="F:protein histidine kinase activity"/>
    <property type="evidence" value="ECO:0007669"/>
    <property type="project" value="UniProtKB-EC"/>
</dbReference>
<keyword evidence="11" id="KW-0843">Virulence</keyword>
<dbReference type="EMBL" id="WTYR01000001">
    <property type="protein sequence ID" value="MXP08868.1"/>
    <property type="molecule type" value="Genomic_DNA"/>
</dbReference>
<evidence type="ECO:0000256" key="8">
    <source>
        <dbReference type="ARBA" id="ARBA00022741"/>
    </source>
</evidence>
<evidence type="ECO:0000256" key="10">
    <source>
        <dbReference type="ARBA" id="ARBA00022840"/>
    </source>
</evidence>
<dbReference type="InterPro" id="IPR011102">
    <property type="entry name" value="Sig_transdc_His_kinase_HWE"/>
</dbReference>
<keyword evidence="12" id="KW-0175">Coiled coil</keyword>
<keyword evidence="10" id="KW-0067">ATP-binding</keyword>
<comment type="caution">
    <text evidence="15">The sequence shown here is derived from an EMBL/GenBank/DDBJ whole genome shotgun (WGS) entry which is preliminary data.</text>
</comment>
<evidence type="ECO:0000256" key="7">
    <source>
        <dbReference type="ARBA" id="ARBA00022737"/>
    </source>
</evidence>
<evidence type="ECO:0000256" key="9">
    <source>
        <dbReference type="ARBA" id="ARBA00022777"/>
    </source>
</evidence>
<dbReference type="PANTHER" id="PTHR41523:SF8">
    <property type="entry name" value="ETHYLENE RESPONSE SENSOR PROTEIN"/>
    <property type="match status" value="1"/>
</dbReference>
<dbReference type="Gene3D" id="3.30.450.20">
    <property type="entry name" value="PAS domain"/>
    <property type="match status" value="1"/>
</dbReference>
<evidence type="ECO:0000256" key="4">
    <source>
        <dbReference type="ARBA" id="ARBA00022630"/>
    </source>
</evidence>
<keyword evidence="5" id="KW-0288">FMN</keyword>
<feature type="domain" description="PAS" evidence="13">
    <location>
        <begin position="8"/>
        <end position="52"/>
    </location>
</feature>
<keyword evidence="7" id="KW-0677">Repeat</keyword>
<dbReference type="InterPro" id="IPR000700">
    <property type="entry name" value="PAS-assoc_C"/>
</dbReference>
<evidence type="ECO:0000256" key="2">
    <source>
        <dbReference type="ARBA" id="ARBA00012438"/>
    </source>
</evidence>
<keyword evidence="9" id="KW-0418">Kinase</keyword>